<evidence type="ECO:0000313" key="1">
    <source>
        <dbReference type="EMBL" id="EFP87079.1"/>
    </source>
</evidence>
<dbReference type="GeneID" id="10542321"/>
<dbReference type="EMBL" id="DS178304">
    <property type="protein sequence ID" value="EFP87079.1"/>
    <property type="molecule type" value="Genomic_DNA"/>
</dbReference>
<dbReference type="Proteomes" id="UP000008783">
    <property type="component" value="Unassembled WGS sequence"/>
</dbReference>
<reference evidence="2" key="2">
    <citation type="journal article" date="2011" name="Proc. Natl. Acad. Sci. U.S.A.">
        <title>Obligate biotrophy features unraveled by the genomic analysis of rust fungi.</title>
        <authorList>
            <person name="Duplessis S."/>
            <person name="Cuomo C.A."/>
            <person name="Lin Y.-C."/>
            <person name="Aerts A."/>
            <person name="Tisserant E."/>
            <person name="Veneault-Fourrey C."/>
            <person name="Joly D.L."/>
            <person name="Hacquard S."/>
            <person name="Amselem J."/>
            <person name="Cantarel B.L."/>
            <person name="Chiu R."/>
            <person name="Coutinho P.M."/>
            <person name="Feau N."/>
            <person name="Field M."/>
            <person name="Frey P."/>
            <person name="Gelhaye E."/>
            <person name="Goldberg J."/>
            <person name="Grabherr M.G."/>
            <person name="Kodira C.D."/>
            <person name="Kohler A."/>
            <person name="Kuees U."/>
            <person name="Lindquist E.A."/>
            <person name="Lucas S.M."/>
            <person name="Mago R."/>
            <person name="Mauceli E."/>
            <person name="Morin E."/>
            <person name="Murat C."/>
            <person name="Pangilinan J.L."/>
            <person name="Park R."/>
            <person name="Pearson M."/>
            <person name="Quesneville H."/>
            <person name="Rouhier N."/>
            <person name="Sakthikumar S."/>
            <person name="Salamov A.A."/>
            <person name="Schmutz J."/>
            <person name="Selles B."/>
            <person name="Shapiro H."/>
            <person name="Tanguay P."/>
            <person name="Tuskan G.A."/>
            <person name="Henrissat B."/>
            <person name="Van de Peer Y."/>
            <person name="Rouze P."/>
            <person name="Ellis J.G."/>
            <person name="Dodds P.N."/>
            <person name="Schein J.E."/>
            <person name="Zhong S."/>
            <person name="Hamelin R.C."/>
            <person name="Grigoriev I.V."/>
            <person name="Szabo L.J."/>
            <person name="Martin F."/>
        </authorList>
    </citation>
    <scope>NUCLEOTIDE SEQUENCE [LARGE SCALE GENOMIC DNA]</scope>
    <source>
        <strain evidence="2">CRL 75-36-700-3 / race SCCL</strain>
    </source>
</reference>
<dbReference type="AlphaFoldDB" id="E3KS04"/>
<evidence type="ECO:0000313" key="2">
    <source>
        <dbReference type="Proteomes" id="UP000008783"/>
    </source>
</evidence>
<dbReference type="HOGENOM" id="CLU_2265053_0_0_1"/>
<keyword evidence="2" id="KW-1185">Reference proteome</keyword>
<dbReference type="KEGG" id="pgr:PGTG_13298"/>
<sequence length="103" mass="11889">MRDGIVKGQRSERRKPVFEGLMTFTLVLWLWTVQSMSVWTSHARAQSLRIFRNCTPRPSRGMKLIRAVVQQGPVKEAIPLHSLERISRLGILSRRPTPGRQKL</sequence>
<dbReference type="OrthoDB" id="10273151at2759"/>
<name>E3KS04_PUCGT</name>
<dbReference type="RefSeq" id="XP_003331498.1">
    <property type="nucleotide sequence ID" value="XM_003331450.1"/>
</dbReference>
<accession>E3KS04</accession>
<reference key="1">
    <citation type="submission" date="2007-01" db="EMBL/GenBank/DDBJ databases">
        <title>The Genome Sequence of Puccinia graminis f. sp. tritici Strain CRL 75-36-700-3.</title>
        <authorList>
            <consortium name="The Broad Institute Genome Sequencing Platform"/>
            <person name="Birren B."/>
            <person name="Lander E."/>
            <person name="Galagan J."/>
            <person name="Nusbaum C."/>
            <person name="Devon K."/>
            <person name="Cuomo C."/>
            <person name="Jaffe D."/>
            <person name="Butler J."/>
            <person name="Alvarez P."/>
            <person name="Gnerre S."/>
            <person name="Grabherr M."/>
            <person name="Mauceli E."/>
            <person name="Brockman W."/>
            <person name="Young S."/>
            <person name="LaButti K."/>
            <person name="Sykes S."/>
            <person name="DeCaprio D."/>
            <person name="Crawford M."/>
            <person name="Koehrsen M."/>
            <person name="Engels R."/>
            <person name="Montgomery P."/>
            <person name="Pearson M."/>
            <person name="Howarth C."/>
            <person name="Larson L."/>
            <person name="White J."/>
            <person name="Zeng Q."/>
            <person name="Kodira C."/>
            <person name="Yandava C."/>
            <person name="Alvarado L."/>
            <person name="O'Leary S."/>
            <person name="Szabo L."/>
            <person name="Dean R."/>
            <person name="Schein J."/>
        </authorList>
    </citation>
    <scope>NUCLEOTIDE SEQUENCE</scope>
    <source>
        <strain>CRL 75-36-700-3</strain>
    </source>
</reference>
<protein>
    <submittedName>
        <fullName evidence="1">Uncharacterized protein</fullName>
    </submittedName>
</protein>
<dbReference type="VEuPathDB" id="FungiDB:PGTG_13298"/>
<dbReference type="InParanoid" id="E3KS04"/>
<gene>
    <name evidence="1" type="ORF">PGTG_13298</name>
</gene>
<organism evidence="1 2">
    <name type="scientific">Puccinia graminis f. sp. tritici (strain CRL 75-36-700-3 / race SCCL)</name>
    <name type="common">Black stem rust fungus</name>
    <dbReference type="NCBI Taxonomy" id="418459"/>
    <lineage>
        <taxon>Eukaryota</taxon>
        <taxon>Fungi</taxon>
        <taxon>Dikarya</taxon>
        <taxon>Basidiomycota</taxon>
        <taxon>Pucciniomycotina</taxon>
        <taxon>Pucciniomycetes</taxon>
        <taxon>Pucciniales</taxon>
        <taxon>Pucciniaceae</taxon>
        <taxon>Puccinia</taxon>
    </lineage>
</organism>
<proteinExistence type="predicted"/>